<dbReference type="EMBL" id="BAFH01000002">
    <property type="protein sequence ID" value="GAB61309.1"/>
    <property type="molecule type" value="Genomic_DNA"/>
</dbReference>
<dbReference type="AlphaFoldDB" id="I3IHW4"/>
<accession>I3IHW4</accession>
<organism evidence="1 2">
    <name type="scientific">Candidatus Jettenia caeni</name>
    <dbReference type="NCBI Taxonomy" id="247490"/>
    <lineage>
        <taxon>Bacteria</taxon>
        <taxon>Pseudomonadati</taxon>
        <taxon>Planctomycetota</taxon>
        <taxon>Candidatus Brocadiia</taxon>
        <taxon>Candidatus Brocadiales</taxon>
        <taxon>Candidatus Brocadiaceae</taxon>
        <taxon>Candidatus Jettenia</taxon>
    </lineage>
</organism>
<reference evidence="1 2" key="1">
    <citation type="journal article" date="2012" name="FEBS Lett.">
        <title>Anammox organism KSU-1 expresses a NirK-type copper-containing nitrite reductase instead of a NirS-type with cytochrome cd1.</title>
        <authorList>
            <person name="Hira D."/>
            <person name="Toh H."/>
            <person name="Migita C.T."/>
            <person name="Okubo H."/>
            <person name="Nishiyama T."/>
            <person name="Hattori M."/>
            <person name="Furukawa K."/>
            <person name="Fujii T."/>
        </authorList>
    </citation>
    <scope>NUCLEOTIDE SEQUENCE [LARGE SCALE GENOMIC DNA]</scope>
</reference>
<evidence type="ECO:0000313" key="2">
    <source>
        <dbReference type="Proteomes" id="UP000002985"/>
    </source>
</evidence>
<gene>
    <name evidence="1" type="ORF">KSU1_B0452</name>
</gene>
<dbReference type="Proteomes" id="UP000002985">
    <property type="component" value="Unassembled WGS sequence"/>
</dbReference>
<comment type="caution">
    <text evidence="1">The sequence shown here is derived from an EMBL/GenBank/DDBJ whole genome shotgun (WGS) entry which is preliminary data.</text>
</comment>
<evidence type="ECO:0000313" key="1">
    <source>
        <dbReference type="EMBL" id="GAB61309.1"/>
    </source>
</evidence>
<proteinExistence type="predicted"/>
<sequence>MKNNKPAVIPLSPPLEKGEIPRSLFFKGGLGELEGNMDTHCSFSKGIPPFSWTIFLA</sequence>
<keyword evidence="2" id="KW-1185">Reference proteome</keyword>
<dbReference type="STRING" id="247490.KSU1_B0452"/>
<protein>
    <submittedName>
        <fullName evidence="1">Uncharacterized protein</fullName>
    </submittedName>
</protein>
<name>I3IHW4_9BACT</name>